<feature type="chain" id="PRO_5043788397" description="Papilin" evidence="13">
    <location>
        <begin position="26"/>
        <end position="2298"/>
    </location>
</feature>
<proteinExistence type="predicted"/>
<evidence type="ECO:0000259" key="14">
    <source>
        <dbReference type="PROSITE" id="PS50279"/>
    </source>
</evidence>
<dbReference type="CDD" id="cd00199">
    <property type="entry name" value="WAP"/>
    <property type="match status" value="1"/>
</dbReference>
<dbReference type="InterPro" id="IPR036383">
    <property type="entry name" value="TSP1_rpt_sf"/>
</dbReference>
<dbReference type="Pfam" id="PF13927">
    <property type="entry name" value="Ig_3"/>
    <property type="match status" value="1"/>
</dbReference>
<evidence type="ECO:0000259" key="15">
    <source>
        <dbReference type="PROSITE" id="PS50835"/>
    </source>
</evidence>
<dbReference type="FunFam" id="2.20.100.10:FF:000005">
    <property type="entry name" value="ADAM metallopeptidase with thrombospondin type 1 motif 9"/>
    <property type="match status" value="2"/>
</dbReference>
<dbReference type="InterPro" id="IPR007110">
    <property type="entry name" value="Ig-like_dom"/>
</dbReference>
<feature type="compositionally biased region" description="Acidic residues" evidence="12">
    <location>
        <begin position="768"/>
        <end position="788"/>
    </location>
</feature>
<dbReference type="CDD" id="cd00096">
    <property type="entry name" value="Ig"/>
    <property type="match status" value="1"/>
</dbReference>
<dbReference type="PANTHER" id="PTHR13723:SF281">
    <property type="entry name" value="PAPILIN"/>
    <property type="match status" value="1"/>
</dbReference>
<dbReference type="EMBL" id="JARAKH010000019">
    <property type="protein sequence ID" value="KAK8394131.1"/>
    <property type="molecule type" value="Genomic_DNA"/>
</dbReference>
<evidence type="ECO:0000256" key="4">
    <source>
        <dbReference type="ARBA" id="ARBA00022690"/>
    </source>
</evidence>
<dbReference type="Pfam" id="PF00014">
    <property type="entry name" value="Kunitz_BPTI"/>
    <property type="match status" value="9"/>
</dbReference>
<keyword evidence="7" id="KW-0272">Extracellular matrix</keyword>
<feature type="domain" description="BPTI/Kunitz inhibitor" evidence="14">
    <location>
        <begin position="1643"/>
        <end position="1693"/>
    </location>
</feature>
<feature type="compositionally biased region" description="Acidic residues" evidence="12">
    <location>
        <begin position="744"/>
        <end position="754"/>
    </location>
</feature>
<dbReference type="InterPro" id="IPR013273">
    <property type="entry name" value="ADAMTS/ADAMTS-like"/>
</dbReference>
<evidence type="ECO:0000256" key="1">
    <source>
        <dbReference type="ARBA" id="ARBA00004302"/>
    </source>
</evidence>
<gene>
    <name evidence="18" type="ORF">O3P69_006372</name>
</gene>
<dbReference type="Pfam" id="PF00090">
    <property type="entry name" value="TSP_1"/>
    <property type="match status" value="1"/>
</dbReference>
<feature type="region of interest" description="Disordered" evidence="12">
    <location>
        <begin position="744"/>
        <end position="846"/>
    </location>
</feature>
<dbReference type="Pfam" id="PF08686">
    <property type="entry name" value="PLAC"/>
    <property type="match status" value="1"/>
</dbReference>
<dbReference type="GO" id="GO:0004867">
    <property type="term" value="F:serine-type endopeptidase inhibitor activity"/>
    <property type="evidence" value="ECO:0007669"/>
    <property type="project" value="UniProtKB-KW"/>
</dbReference>
<reference evidence="18 19" key="1">
    <citation type="submission" date="2023-03" db="EMBL/GenBank/DDBJ databases">
        <title>High-quality genome of Scylla paramamosain provides insights in environmental adaptation.</title>
        <authorList>
            <person name="Zhang L."/>
        </authorList>
    </citation>
    <scope>NUCLEOTIDE SEQUENCE [LARGE SCALE GENOMIC DNA]</scope>
    <source>
        <strain evidence="18">LZ_2023a</strain>
        <tissue evidence="18">Muscle</tissue>
    </source>
</reference>
<dbReference type="InterPro" id="IPR050439">
    <property type="entry name" value="ADAMTS_ADAMTS-like"/>
</dbReference>
<feature type="region of interest" description="Disordered" evidence="12">
    <location>
        <begin position="1837"/>
        <end position="1865"/>
    </location>
</feature>
<evidence type="ECO:0000256" key="6">
    <source>
        <dbReference type="ARBA" id="ARBA00022737"/>
    </source>
</evidence>
<evidence type="ECO:0000256" key="5">
    <source>
        <dbReference type="ARBA" id="ARBA00022729"/>
    </source>
</evidence>
<dbReference type="SMART" id="SM00409">
    <property type="entry name" value="IG"/>
    <property type="match status" value="2"/>
</dbReference>
<dbReference type="Gene3D" id="4.10.410.10">
    <property type="entry name" value="Pancreatic trypsin inhibitor Kunitz domain"/>
    <property type="match status" value="9"/>
</dbReference>
<dbReference type="Proteomes" id="UP001487740">
    <property type="component" value="Unassembled WGS sequence"/>
</dbReference>
<dbReference type="InterPro" id="IPR008197">
    <property type="entry name" value="WAP_dom"/>
</dbReference>
<evidence type="ECO:0000313" key="18">
    <source>
        <dbReference type="EMBL" id="KAK8394131.1"/>
    </source>
</evidence>
<keyword evidence="19" id="KW-1185">Reference proteome</keyword>
<dbReference type="GO" id="GO:0005604">
    <property type="term" value="C:basement membrane"/>
    <property type="evidence" value="ECO:0007669"/>
    <property type="project" value="UniProtKB-SubCell"/>
</dbReference>
<evidence type="ECO:0000256" key="7">
    <source>
        <dbReference type="ARBA" id="ARBA00022869"/>
    </source>
</evidence>
<dbReference type="InterPro" id="IPR020901">
    <property type="entry name" value="Prtase_inh_Kunz-CS"/>
</dbReference>
<sequence>MARCSWRVLLAFVLITSVLVEVCAAATETTRFRRQHPRHHRQHRHRHHHQRKIPISSNELEAEIFWGDSLTRNRRQFGEESCGGGVNFRTRVCEGPSDAHCTGKSKKYESCNVEACPEGSMDFRTEQCQRYNTVPFEGKYYSWVSYLGDPDKCALHCQPKQSSWVPHMKAPKKCELNCQPEGERFYFRHALKVADGTPCDSEGFDVCVDGQCMPVGCDRILGSSAKEDKCRVCGGDGSTCNTVKGDFMQKTLTVGYNDIVLIPAGATNIYVEELAATNNYLAVRNTTGFFYLNGNWRIDFPRAREFAGTTFHYERKVNGGVGIFAPEVIRALGPTTEPLFIVLLYQEKNEGVAYEYSVPKGVTQAKAETYGWIYGTYGECSEECGGGVQVRNVTCAHISNLEPASEYLCDPRLQPETERICNEQPCQAEWQVGNWTPCTSSCGTQGWQFRHVFCGQKFTEGRLSVVNDSQCTDVVGPPPDSVRECNQEAVCASWHVEEWTPCSKLCGVGHQYRKVRCHLMKDGEIEVLDDSACSEEKPDTEKPCEQIPCSGVDWVTSDWSGCGITCDQTKESRSVLCASKKGVVVNEEYCSPARKPEAIRTCPKAEIVPCEYKWYASEWGECSSECGVGVMLREVFCGSWNDGSLHVVNETNCNAETRFDDTKPCNSSDACKAKWFVGPWTRCNKECGGGSKSRKLFCFFGNKLGKLQCDVNTILHSLDTCNNHPCGDDEVLDYGNQVDLQSEDEICEEEEEEKESSGDKGTDPNETVAEDGEDEDKEEEEEHDEGESESSSSSSEESSEEISSEKEQDQDLEVISSEMTELEFRKKRSHKEVTLSDEAEEGSGFGESGYGLGSGLSGWFSSGLGSGFGFGSGEVTVTEVTETSTVPSKKDSKKSKKKKKCKAKPKEPKDCEETEFGCCRDKVTPAEGPFQRGCPHIETCKDTQYGCCPDDVTPAEGPKNKGCARVSLCDNSLYGCCKDGITEANGPNEEGCEDLIAYDCENTEFGCCPDGVSPASGKNFVGCMEFECEGSGPCDSCNDTVFGCCPDGVSPAQGKDFEGCPDPDATTEAPIETTTMSVLTTSISTTTTTTELPPECLNSSYGCCPDNYTAAHGPNMEGCCLSSPFGCCPDHITEAYGPNLQGCGCQYSAFGCCPDEVTVARGPNNAGCGCQYTQFGCCPDNYTPAAGEEYSGCACNTYPHGCCPDGISIAKGPGTQGCGCEYETYGCCKDGRTPASGPEQEGCGCEASEFGCCPDGITPATGKFFDGCKEEAPIIPGEVCGHKKDRGSCTNFTVKWFFDMEYGGCTRFWYGGCEGNLNKFDTQEECKAACVEPEGMESCYLPQVVGPCTGSVPSWYHDTQTGTCKSFIYGGCLGNNNRYISKEECEEKCVIPEKTDACLLDVMPGPCRGNYSRWFYDENAGSCKQFSYGGCKGNDNNFLSEKECMQRCIRGRSKDLCTLPKASGLCDETLPRWYYDYSEARCMPFYYTGCDGNANRYITREECESTCPGDKADFDEDVCYLASSPGNCDEHEQRWFFDAAVGQCKSFVYSGCGGNNNNFATYEDCENSCGNQRKIPVEVDFNAEFCFLEKNEGRCEDYRVYWYYNSETGVCRQFMYGGCEGNENRFKSRDECESKCGNAQDVCTLPLVVGPCSGSFKQYYYDRSTNQCYDFDYGGCEGNNNRFDNIQLCQQRCQTTETITPHSTITETPESEMPDICRLPIEIGHCRAALPNWYYDVDTESCIAFSYGGCAGNANRFQSVELCERQCGKYRNQDICNLPANPGPCNEALPKWYYDASVRRCRHFTYGGCEGNGNRFSTLPECEVECIYHDTILPRNSTSESKTTETSTTSEVWPTVSGPSDYTQPDKEDRCKDSLLSCHLLQCPYGVQKRVDVDGCESCSCYDPCYQVQCHVGTECSVDLVVAEDGSGENTYRAVCREVNKAGRCPETNGYSYQCDNECQNDAGCDSTLKCCYNGCGYSCVSPVSDENEADHIHEPEITPTILEHGERPHIISFDDTVTIEENDVVTITCVAKGSPTPTITWYRGSYTINTDSPSSRFRIVDGGSLQVVNVERSDTGKYTCEASNGAGAPDRRTVQLTVTVPARAVVRLNTTEFQPQSTITIPCEVHGVPEPTVTWFKGDNQIESSGRFAIEEDNTLVISDAEVGDSGQYKCHVQNDFGIASSSTVISIKGIYVHPTCTDNPYFANCKLIVRAKYCTNRYYARFCCRSCTMDGQLPSQGFHLTHTAWLNHHRYSTSHYAGWCGRLSRQTRRARQPRPRHYCLTSTLPWQHLASSRFLN</sequence>
<dbReference type="CDD" id="cd22639">
    <property type="entry name" value="Kunitz_papilin_lacunin-like"/>
    <property type="match status" value="1"/>
</dbReference>
<keyword evidence="6" id="KW-0677">Repeat</keyword>
<dbReference type="SMART" id="SM00408">
    <property type="entry name" value="IGc2"/>
    <property type="match status" value="2"/>
</dbReference>
<evidence type="ECO:0000256" key="9">
    <source>
        <dbReference type="ARBA" id="ARBA00023157"/>
    </source>
</evidence>
<organism evidence="18 19">
    <name type="scientific">Scylla paramamosain</name>
    <name type="common">Mud crab</name>
    <dbReference type="NCBI Taxonomy" id="85552"/>
    <lineage>
        <taxon>Eukaryota</taxon>
        <taxon>Metazoa</taxon>
        <taxon>Ecdysozoa</taxon>
        <taxon>Arthropoda</taxon>
        <taxon>Crustacea</taxon>
        <taxon>Multicrustacea</taxon>
        <taxon>Malacostraca</taxon>
        <taxon>Eumalacostraca</taxon>
        <taxon>Eucarida</taxon>
        <taxon>Decapoda</taxon>
        <taxon>Pleocyemata</taxon>
        <taxon>Brachyura</taxon>
        <taxon>Eubrachyura</taxon>
        <taxon>Portunoidea</taxon>
        <taxon>Portunidae</taxon>
        <taxon>Portuninae</taxon>
        <taxon>Scylla</taxon>
    </lineage>
</organism>
<dbReference type="SUPFAM" id="SSF57256">
    <property type="entry name" value="Elafin-like"/>
    <property type="match status" value="1"/>
</dbReference>
<feature type="region of interest" description="Disordered" evidence="12">
    <location>
        <begin position="32"/>
        <end position="52"/>
    </location>
</feature>
<dbReference type="SUPFAM" id="SSF48726">
    <property type="entry name" value="Immunoglobulin"/>
    <property type="match status" value="2"/>
</dbReference>
<dbReference type="FunFam" id="4.10.410.10:FF:000020">
    <property type="entry name" value="Collagen, type VI, alpha 3"/>
    <property type="match status" value="6"/>
</dbReference>
<feature type="domain" description="BPTI/Kunitz inhibitor" evidence="14">
    <location>
        <begin position="1519"/>
        <end position="1569"/>
    </location>
</feature>
<dbReference type="Pfam" id="PF19030">
    <property type="entry name" value="TSP1_ADAMTS"/>
    <property type="match status" value="6"/>
</dbReference>
<dbReference type="GO" id="GO:0006508">
    <property type="term" value="P:proteolysis"/>
    <property type="evidence" value="ECO:0007669"/>
    <property type="project" value="TreeGrafter"/>
</dbReference>
<feature type="domain" description="BPTI/Kunitz inhibitor" evidence="14">
    <location>
        <begin position="1717"/>
        <end position="1767"/>
    </location>
</feature>
<dbReference type="PRINTS" id="PR00759">
    <property type="entry name" value="BASICPTASE"/>
</dbReference>
<evidence type="ECO:0000256" key="13">
    <source>
        <dbReference type="SAM" id="SignalP"/>
    </source>
</evidence>
<feature type="domain" description="BPTI/Kunitz inhibitor" evidence="14">
    <location>
        <begin position="1776"/>
        <end position="1826"/>
    </location>
</feature>
<feature type="domain" description="BPTI/Kunitz inhibitor" evidence="14">
    <location>
        <begin position="1339"/>
        <end position="1389"/>
    </location>
</feature>
<dbReference type="PRINTS" id="PR01857">
    <property type="entry name" value="ADAMTSFAMILY"/>
</dbReference>
<keyword evidence="5 13" id="KW-0732">Signal</keyword>
<name>A0AAW0U5C0_SCYPA</name>
<comment type="subcellular location">
    <subcellularLocation>
        <location evidence="1">Secreted</location>
        <location evidence="1">Extracellular space</location>
        <location evidence="1">Extracellular matrix</location>
        <location evidence="1">Basement membrane</location>
    </subcellularLocation>
</comment>
<keyword evidence="10" id="KW-0393">Immunoglobulin domain</keyword>
<keyword evidence="8" id="KW-0722">Serine protease inhibitor</keyword>
<dbReference type="InterPro" id="IPR010294">
    <property type="entry name" value="ADAMTS_spacer1"/>
</dbReference>
<dbReference type="PROSITE" id="PS00280">
    <property type="entry name" value="BPTI_KUNITZ_1"/>
    <property type="match status" value="5"/>
</dbReference>
<dbReference type="InterPro" id="IPR013783">
    <property type="entry name" value="Ig-like_fold"/>
</dbReference>
<keyword evidence="9 11" id="KW-1015">Disulfide bond</keyword>
<evidence type="ECO:0000256" key="12">
    <source>
        <dbReference type="SAM" id="MobiDB-lite"/>
    </source>
</evidence>
<evidence type="ECO:0008006" key="20">
    <source>
        <dbReference type="Google" id="ProtNLM"/>
    </source>
</evidence>
<evidence type="ECO:0000256" key="8">
    <source>
        <dbReference type="ARBA" id="ARBA00022900"/>
    </source>
</evidence>
<dbReference type="SUPFAM" id="SSF57362">
    <property type="entry name" value="BPTI-like"/>
    <property type="match status" value="9"/>
</dbReference>
<keyword evidence="7" id="KW-0084">Basement membrane</keyword>
<dbReference type="Gene3D" id="2.20.100.10">
    <property type="entry name" value="Thrombospondin type-1 (TSP1) repeat"/>
    <property type="match status" value="5"/>
</dbReference>
<dbReference type="Pfam" id="PF07679">
    <property type="entry name" value="I-set"/>
    <property type="match status" value="1"/>
</dbReference>
<dbReference type="InterPro" id="IPR003598">
    <property type="entry name" value="Ig_sub2"/>
</dbReference>
<feature type="domain" description="PLAC" evidence="16">
    <location>
        <begin position="2194"/>
        <end position="2233"/>
    </location>
</feature>
<feature type="disulfide bond" evidence="11">
    <location>
        <begin position="82"/>
        <end position="116"/>
    </location>
</feature>
<dbReference type="GO" id="GO:0004222">
    <property type="term" value="F:metalloendopeptidase activity"/>
    <property type="evidence" value="ECO:0007669"/>
    <property type="project" value="TreeGrafter"/>
</dbReference>
<protein>
    <recommendedName>
        <fullName evidence="20">Papilin</fullName>
    </recommendedName>
</protein>
<dbReference type="InterPro" id="IPR013106">
    <property type="entry name" value="Ig_V-set"/>
</dbReference>
<keyword evidence="4" id="KW-0646">Protease inhibitor</keyword>
<evidence type="ECO:0000259" key="17">
    <source>
        <dbReference type="PROSITE" id="PS51390"/>
    </source>
</evidence>
<dbReference type="InterPro" id="IPR013098">
    <property type="entry name" value="Ig_I-set"/>
</dbReference>
<feature type="domain" description="BPTI/Kunitz inhibitor" evidence="14">
    <location>
        <begin position="1398"/>
        <end position="1448"/>
    </location>
</feature>
<feature type="disulfide bond" evidence="11">
    <location>
        <begin position="93"/>
        <end position="101"/>
    </location>
</feature>
<dbReference type="SMART" id="SM00217">
    <property type="entry name" value="WAP"/>
    <property type="match status" value="1"/>
</dbReference>
<feature type="signal peptide" evidence="13">
    <location>
        <begin position="1"/>
        <end position="25"/>
    </location>
</feature>
<dbReference type="InterPro" id="IPR036179">
    <property type="entry name" value="Ig-like_dom_sf"/>
</dbReference>
<dbReference type="GO" id="GO:0005576">
    <property type="term" value="C:extracellular region"/>
    <property type="evidence" value="ECO:0007669"/>
    <property type="project" value="InterPro"/>
</dbReference>
<feature type="domain" description="BPTI/Kunitz inhibitor" evidence="14">
    <location>
        <begin position="1586"/>
        <end position="1636"/>
    </location>
</feature>
<dbReference type="Pfam" id="PF00095">
    <property type="entry name" value="WAP"/>
    <property type="match status" value="1"/>
</dbReference>
<dbReference type="Pfam" id="PF05986">
    <property type="entry name" value="ADAMTS_spacer1"/>
    <property type="match status" value="1"/>
</dbReference>
<dbReference type="Gene3D" id="2.60.120.830">
    <property type="match status" value="1"/>
</dbReference>
<feature type="domain" description="WAP" evidence="17">
    <location>
        <begin position="1938"/>
        <end position="1984"/>
    </location>
</feature>
<comment type="caution">
    <text evidence="18">The sequence shown here is derived from an EMBL/GenBank/DDBJ whole genome shotgun (WGS) entry which is preliminary data.</text>
</comment>
<dbReference type="PROSITE" id="PS50092">
    <property type="entry name" value="TSP1"/>
    <property type="match status" value="6"/>
</dbReference>
<dbReference type="InterPro" id="IPR010909">
    <property type="entry name" value="PLAC"/>
</dbReference>
<evidence type="ECO:0000256" key="11">
    <source>
        <dbReference type="PIRSR" id="PIRSR613273-3"/>
    </source>
</evidence>
<keyword evidence="2" id="KW-0217">Developmental protein</keyword>
<dbReference type="CDD" id="cd00109">
    <property type="entry name" value="Kunitz-type"/>
    <property type="match status" value="6"/>
</dbReference>
<dbReference type="SMART" id="SM00406">
    <property type="entry name" value="IGv"/>
    <property type="match status" value="2"/>
</dbReference>
<dbReference type="PROSITE" id="PS51390">
    <property type="entry name" value="WAP"/>
    <property type="match status" value="1"/>
</dbReference>
<evidence type="ECO:0000313" key="19">
    <source>
        <dbReference type="Proteomes" id="UP001487740"/>
    </source>
</evidence>
<dbReference type="SUPFAM" id="SSF82895">
    <property type="entry name" value="TSP-1 type 1 repeat"/>
    <property type="match status" value="6"/>
</dbReference>
<dbReference type="InterPro" id="IPR000884">
    <property type="entry name" value="TSP1_rpt"/>
</dbReference>
<dbReference type="PROSITE" id="PS50900">
    <property type="entry name" value="PLAC"/>
    <property type="match status" value="1"/>
</dbReference>
<feature type="domain" description="BPTI/Kunitz inhibitor" evidence="14">
    <location>
        <begin position="1457"/>
        <end position="1507"/>
    </location>
</feature>
<dbReference type="FunFam" id="2.60.120.830:FF:000001">
    <property type="entry name" value="A disintegrin and metalloproteinase with thrombospondin motifs 1"/>
    <property type="match status" value="1"/>
</dbReference>
<dbReference type="PANTHER" id="PTHR13723">
    <property type="entry name" value="ADAMTS A DISINTEGRIN AND METALLOPROTEASE WITH THROMBOSPONDIN MOTIFS PROTEASE"/>
    <property type="match status" value="1"/>
</dbReference>
<dbReference type="PROSITE" id="PS50835">
    <property type="entry name" value="IG_LIKE"/>
    <property type="match status" value="2"/>
</dbReference>
<dbReference type="InterPro" id="IPR036880">
    <property type="entry name" value="Kunitz_BPTI_sf"/>
</dbReference>
<dbReference type="GO" id="GO:0030198">
    <property type="term" value="P:extracellular matrix organization"/>
    <property type="evidence" value="ECO:0007669"/>
    <property type="project" value="InterPro"/>
</dbReference>
<dbReference type="SMART" id="SM00209">
    <property type="entry name" value="TSP1"/>
    <property type="match status" value="7"/>
</dbReference>
<dbReference type="PROSITE" id="PS50279">
    <property type="entry name" value="BPTI_KUNITZ_2"/>
    <property type="match status" value="9"/>
</dbReference>
<evidence type="ECO:0000256" key="10">
    <source>
        <dbReference type="ARBA" id="ARBA00023319"/>
    </source>
</evidence>
<dbReference type="SMART" id="SM00131">
    <property type="entry name" value="KU"/>
    <property type="match status" value="9"/>
</dbReference>
<dbReference type="Gene3D" id="2.60.40.10">
    <property type="entry name" value="Immunoglobulins"/>
    <property type="match status" value="2"/>
</dbReference>
<feature type="domain" description="Ig-like" evidence="15">
    <location>
        <begin position="2102"/>
        <end position="2188"/>
    </location>
</feature>
<feature type="domain" description="Ig-like" evidence="15">
    <location>
        <begin position="2009"/>
        <end position="2098"/>
    </location>
</feature>
<keyword evidence="3" id="KW-0964">Secreted</keyword>
<evidence type="ECO:0000256" key="2">
    <source>
        <dbReference type="ARBA" id="ARBA00022473"/>
    </source>
</evidence>
<feature type="compositionally biased region" description="Low complexity" evidence="12">
    <location>
        <begin position="1837"/>
        <end position="1851"/>
    </location>
</feature>
<dbReference type="InterPro" id="IPR003599">
    <property type="entry name" value="Ig_sub"/>
</dbReference>
<dbReference type="InterPro" id="IPR002223">
    <property type="entry name" value="Kunitz_BPTI"/>
</dbReference>
<evidence type="ECO:0000259" key="16">
    <source>
        <dbReference type="PROSITE" id="PS50900"/>
    </source>
</evidence>
<dbReference type="FunFam" id="2.60.40.10:FF:000107">
    <property type="entry name" value="Myosin, light chain kinase a"/>
    <property type="match status" value="1"/>
</dbReference>
<feature type="domain" description="BPTI/Kunitz inhibitor" evidence="14">
    <location>
        <begin position="1280"/>
        <end position="1330"/>
    </location>
</feature>
<evidence type="ECO:0000256" key="3">
    <source>
        <dbReference type="ARBA" id="ARBA00022525"/>
    </source>
</evidence>
<dbReference type="InterPro" id="IPR036645">
    <property type="entry name" value="Elafin-like_sf"/>
</dbReference>
<accession>A0AAW0U5C0</accession>